<protein>
    <submittedName>
        <fullName evidence="1">Uncharacterized protein</fullName>
    </submittedName>
</protein>
<dbReference type="AlphaFoldDB" id="A0A9J6CRW6"/>
<comment type="caution">
    <text evidence="1">The sequence shown here is derived from an EMBL/GenBank/DDBJ whole genome shotgun (WGS) entry which is preliminary data.</text>
</comment>
<evidence type="ECO:0000313" key="2">
    <source>
        <dbReference type="Proteomes" id="UP001107558"/>
    </source>
</evidence>
<dbReference type="Proteomes" id="UP001107558">
    <property type="component" value="Chromosome 1"/>
</dbReference>
<name>A0A9J6CRW6_POLVA</name>
<keyword evidence="2" id="KW-1185">Reference proteome</keyword>
<reference evidence="1" key="1">
    <citation type="submission" date="2021-03" db="EMBL/GenBank/DDBJ databases">
        <title>Chromosome level genome of the anhydrobiotic midge Polypedilum vanderplanki.</title>
        <authorList>
            <person name="Yoshida Y."/>
            <person name="Kikawada T."/>
            <person name="Gusev O."/>
        </authorList>
    </citation>
    <scope>NUCLEOTIDE SEQUENCE</scope>
    <source>
        <strain evidence="1">NIAS01</strain>
        <tissue evidence="1">Whole body or cell culture</tissue>
    </source>
</reference>
<accession>A0A9J6CRW6</accession>
<organism evidence="1 2">
    <name type="scientific">Polypedilum vanderplanki</name>
    <name type="common">Sleeping chironomid midge</name>
    <dbReference type="NCBI Taxonomy" id="319348"/>
    <lineage>
        <taxon>Eukaryota</taxon>
        <taxon>Metazoa</taxon>
        <taxon>Ecdysozoa</taxon>
        <taxon>Arthropoda</taxon>
        <taxon>Hexapoda</taxon>
        <taxon>Insecta</taxon>
        <taxon>Pterygota</taxon>
        <taxon>Neoptera</taxon>
        <taxon>Endopterygota</taxon>
        <taxon>Diptera</taxon>
        <taxon>Nematocera</taxon>
        <taxon>Chironomoidea</taxon>
        <taxon>Chironomidae</taxon>
        <taxon>Chironominae</taxon>
        <taxon>Polypedilum</taxon>
        <taxon>Polypedilum</taxon>
    </lineage>
</organism>
<evidence type="ECO:0000313" key="1">
    <source>
        <dbReference type="EMBL" id="KAG5684599.1"/>
    </source>
</evidence>
<dbReference type="EMBL" id="JADBJN010000001">
    <property type="protein sequence ID" value="KAG5684599.1"/>
    <property type="molecule type" value="Genomic_DNA"/>
</dbReference>
<proteinExistence type="predicted"/>
<sequence>MADEIKEKKTRLRTFTTAENEFLLNNERIVDYYKARKKDRTQIAQDIEDDMKKEFFTTRDFIEIMCRLNNLRNQYQNCCKLSEFGIKWKYFRRMSEIMQQVQDELSISGAVDLLPLSPNKTIQIMLN</sequence>
<gene>
    <name evidence="1" type="ORF">PVAND_013824</name>
</gene>